<feature type="compositionally biased region" description="Polar residues" evidence="1">
    <location>
        <begin position="310"/>
        <end position="328"/>
    </location>
</feature>
<dbReference type="InterPro" id="IPR005514">
    <property type="entry name" value="DUF316"/>
</dbReference>
<feature type="compositionally biased region" description="Acidic residues" evidence="1">
    <location>
        <begin position="346"/>
        <end position="361"/>
    </location>
</feature>
<evidence type="ECO:0008006" key="5">
    <source>
        <dbReference type="Google" id="ProtNLM"/>
    </source>
</evidence>
<dbReference type="PANTHER" id="PTHR34005">
    <property type="entry name" value="PROTEIN CBG15054-RELATED"/>
    <property type="match status" value="1"/>
</dbReference>
<sequence length="389" mass="43836">MDKNRNLQWIFLIFVISQCVVICQKLNETENLIRLSTCGNEFLPQPSQDENGVNIDYFNETVRKSFWLSWATQPNGSTVLHFKQSAAFPISNRHVFTSSQVVLTANKTWALDGLPFENCNETIDYADVPDHILKNLVVSFGGRRVEVLRGRMLVCPKNNFHIMYTPLLLETEPLSFLSIPCLADDNSIEFKQDAEVHAYGLEGLIMTHRKVKIETKIYHKTWIHTFPRYKYADSRGGPLVLNVSGKATVIGLNAAGSDEYTENYYYNMVVLQDKICEYSGVCFVKNFTEALAKLSATEAPLTKAPEDGGLSQNTPNRAGNNGTPQRQSPDAHEPKERKRPTYSEGVEPEESGSDEDEDTDILLDKDFNRGTRFGEHGLSLVFLVVVILV</sequence>
<dbReference type="Pfam" id="PF03761">
    <property type="entry name" value="DUF316"/>
    <property type="match status" value="1"/>
</dbReference>
<feature type="chain" id="PRO_5025433068" description="Peptidase S1 domain-containing protein" evidence="2">
    <location>
        <begin position="24"/>
        <end position="389"/>
    </location>
</feature>
<feature type="region of interest" description="Disordered" evidence="1">
    <location>
        <begin position="302"/>
        <end position="362"/>
    </location>
</feature>
<proteinExistence type="predicted"/>
<dbReference type="KEGG" id="crq:GCK72_012547"/>
<dbReference type="EMBL" id="WUAV01000004">
    <property type="protein sequence ID" value="KAF1756094.1"/>
    <property type="molecule type" value="Genomic_DNA"/>
</dbReference>
<evidence type="ECO:0000313" key="4">
    <source>
        <dbReference type="Proteomes" id="UP000483820"/>
    </source>
</evidence>
<protein>
    <recommendedName>
        <fullName evidence="5">Peptidase S1 domain-containing protein</fullName>
    </recommendedName>
</protein>
<feature type="compositionally biased region" description="Basic and acidic residues" evidence="1">
    <location>
        <begin position="329"/>
        <end position="341"/>
    </location>
</feature>
<organism evidence="3 4">
    <name type="scientific">Caenorhabditis remanei</name>
    <name type="common">Caenorhabditis vulgaris</name>
    <dbReference type="NCBI Taxonomy" id="31234"/>
    <lineage>
        <taxon>Eukaryota</taxon>
        <taxon>Metazoa</taxon>
        <taxon>Ecdysozoa</taxon>
        <taxon>Nematoda</taxon>
        <taxon>Chromadorea</taxon>
        <taxon>Rhabditida</taxon>
        <taxon>Rhabditina</taxon>
        <taxon>Rhabditomorpha</taxon>
        <taxon>Rhabditoidea</taxon>
        <taxon>Rhabditidae</taxon>
        <taxon>Peloderinae</taxon>
        <taxon>Caenorhabditis</taxon>
    </lineage>
</organism>
<reference evidence="3 4" key="1">
    <citation type="submission" date="2019-12" db="EMBL/GenBank/DDBJ databases">
        <title>Chromosome-level assembly of the Caenorhabditis remanei genome.</title>
        <authorList>
            <person name="Teterina A.A."/>
            <person name="Willis J.H."/>
            <person name="Phillips P.C."/>
        </authorList>
    </citation>
    <scope>NUCLEOTIDE SEQUENCE [LARGE SCALE GENOMIC DNA]</scope>
    <source>
        <strain evidence="3 4">PX506</strain>
        <tissue evidence="3">Whole organism</tissue>
    </source>
</reference>
<evidence type="ECO:0000256" key="2">
    <source>
        <dbReference type="SAM" id="SignalP"/>
    </source>
</evidence>
<dbReference type="CTD" id="9813458"/>
<dbReference type="AlphaFoldDB" id="A0A6A5GN62"/>
<name>A0A6A5GN62_CAERE</name>
<dbReference type="RefSeq" id="XP_003088753.2">
    <property type="nucleotide sequence ID" value="XM_003088705.2"/>
</dbReference>
<evidence type="ECO:0000256" key="1">
    <source>
        <dbReference type="SAM" id="MobiDB-lite"/>
    </source>
</evidence>
<comment type="caution">
    <text evidence="3">The sequence shown here is derived from an EMBL/GenBank/DDBJ whole genome shotgun (WGS) entry which is preliminary data.</text>
</comment>
<evidence type="ECO:0000313" key="3">
    <source>
        <dbReference type="EMBL" id="KAF1756094.1"/>
    </source>
</evidence>
<feature type="signal peptide" evidence="2">
    <location>
        <begin position="1"/>
        <end position="23"/>
    </location>
</feature>
<keyword evidence="2" id="KW-0732">Signal</keyword>
<gene>
    <name evidence="3" type="ORF">GCK72_012547</name>
</gene>
<accession>A0A6A5GN62</accession>
<dbReference type="PANTHER" id="PTHR34005:SF2">
    <property type="entry name" value="DUF4817 DOMAIN-CONTAINING PROTEIN-RELATED"/>
    <property type="match status" value="1"/>
</dbReference>
<dbReference type="Proteomes" id="UP000483820">
    <property type="component" value="Chromosome IV"/>
</dbReference>
<dbReference type="GeneID" id="9813458"/>